<dbReference type="EMBL" id="JACHXG010000001">
    <property type="protein sequence ID" value="MBB3087521.1"/>
    <property type="molecule type" value="Genomic_DNA"/>
</dbReference>
<proteinExistence type="predicted"/>
<comment type="caution">
    <text evidence="2">The sequence shown here is derived from an EMBL/GenBank/DDBJ whole genome shotgun (WGS) entry which is preliminary data.</text>
</comment>
<dbReference type="RefSeq" id="WP_183541810.1">
    <property type="nucleotide sequence ID" value="NZ_BMQT01000001.1"/>
</dbReference>
<sequence>MSILGVLGHLNYEPWFALAEYVDNAIQSASKSFAQIVRVEPKYRLRVDIDYQRENGGRIVIADNAGGIAHQDFPRAFKAAEVPSDRTGLSEFGMGMKSASIWFAQNWRVVTTSIGDPTEYSIEFNMESVLRDQVEDLIVTTRPSPPDAHYTRIELWDLNQFLPGRTMGKVRDHLREIYRGFLRDDRLILTVAGQNMEYEEPQILRAVDVRSEANQDLSKEPKEWRKEVDFAFGDDVKVAGWCAIRAEGRTSGNGLSLFRRGRVIVGSGESPYRPTRIYGGGNSYRSQRLFGELEITGLPVSHTKDGFQWHGHEEEFEENLRAVLDSEPLPLLKQAEHYRARQASKQEQKRIREATENTADVVERELPTALAEVIKDPADSPVPSDADTSEDDVGDVEREFSFDHQGRTWTLRMTASSRPGEARWLVRHVEAEPRTGDVTAHVVLNTAHPFLKQFALGSTDAIEAVLRIAVAMVVSESVLNSSGEGEIAGTFMRQVETLLSGALAKRLRSDA</sequence>
<evidence type="ECO:0008006" key="4">
    <source>
        <dbReference type="Google" id="ProtNLM"/>
    </source>
</evidence>
<feature type="region of interest" description="Disordered" evidence="1">
    <location>
        <begin position="375"/>
        <end position="394"/>
    </location>
</feature>
<dbReference type="SUPFAM" id="SSF55874">
    <property type="entry name" value="ATPase domain of HSP90 chaperone/DNA topoisomerase II/histidine kinase"/>
    <property type="match status" value="1"/>
</dbReference>
<dbReference type="Proteomes" id="UP000577707">
    <property type="component" value="Unassembled WGS sequence"/>
</dbReference>
<evidence type="ECO:0000313" key="3">
    <source>
        <dbReference type="Proteomes" id="UP000577707"/>
    </source>
</evidence>
<gene>
    <name evidence="2" type="ORF">FHS12_000444</name>
</gene>
<name>A0A7W5F714_9ACTN</name>
<accession>A0A7W5F714</accession>
<reference evidence="2 3" key="1">
    <citation type="submission" date="2020-08" db="EMBL/GenBank/DDBJ databases">
        <title>Genomic Encyclopedia of Type Strains, Phase III (KMG-III): the genomes of soil and plant-associated and newly described type strains.</title>
        <authorList>
            <person name="Whitman W."/>
        </authorList>
    </citation>
    <scope>NUCLEOTIDE SEQUENCE [LARGE SCALE GENOMIC DNA]</scope>
    <source>
        <strain evidence="2 3">CECT 3302</strain>
    </source>
</reference>
<protein>
    <recommendedName>
        <fullName evidence="4">ATP-binding protein</fullName>
    </recommendedName>
</protein>
<dbReference type="Gene3D" id="3.30.565.10">
    <property type="entry name" value="Histidine kinase-like ATPase, C-terminal domain"/>
    <property type="match status" value="1"/>
</dbReference>
<organism evidence="2 3">
    <name type="scientific">Nocardioides albus</name>
    <dbReference type="NCBI Taxonomy" id="1841"/>
    <lineage>
        <taxon>Bacteria</taxon>
        <taxon>Bacillati</taxon>
        <taxon>Actinomycetota</taxon>
        <taxon>Actinomycetes</taxon>
        <taxon>Propionibacteriales</taxon>
        <taxon>Nocardioidaceae</taxon>
        <taxon>Nocardioides</taxon>
    </lineage>
</organism>
<dbReference type="Pfam" id="PF13589">
    <property type="entry name" value="HATPase_c_3"/>
    <property type="match status" value="1"/>
</dbReference>
<evidence type="ECO:0000313" key="2">
    <source>
        <dbReference type="EMBL" id="MBB3087521.1"/>
    </source>
</evidence>
<dbReference type="InterPro" id="IPR036890">
    <property type="entry name" value="HATPase_C_sf"/>
</dbReference>
<dbReference type="AlphaFoldDB" id="A0A7W5F714"/>
<evidence type="ECO:0000256" key="1">
    <source>
        <dbReference type="SAM" id="MobiDB-lite"/>
    </source>
</evidence>
<keyword evidence="3" id="KW-1185">Reference proteome</keyword>